<dbReference type="PANTHER" id="PTHR12966:SF0">
    <property type="entry name" value="NADH DEHYDROGENASE [UBIQUINONE] 1 ALPHA SUBCOMPLEX SUBUNIT 13"/>
    <property type="match status" value="1"/>
</dbReference>
<keyword evidence="9 14" id="KW-1133">Transmembrane helix</keyword>
<sequence length="153" mass="17903">MATAGAFKQDLPPKGGYAPINFKRIPAKQVLNVPIIYGSLFGSMALGYWLYKRGTRQMAILKTEMNSAELAITPLMLAERDREFLKQCRRNREAEENLMKDVEGWEVGTWYGHPVYKTLGDKWTDMTLDEFYVHTSLKEYRKFYNHAHWLKFD</sequence>
<keyword evidence="6 14" id="KW-0812">Transmembrane</keyword>
<keyword evidence="4 14" id="KW-0813">Transport</keyword>
<evidence type="ECO:0000256" key="13">
    <source>
        <dbReference type="ARBA" id="ARBA00046797"/>
    </source>
</evidence>
<evidence type="ECO:0000256" key="6">
    <source>
        <dbReference type="ARBA" id="ARBA00022692"/>
    </source>
</evidence>
<evidence type="ECO:0000256" key="4">
    <source>
        <dbReference type="ARBA" id="ARBA00022448"/>
    </source>
</evidence>
<evidence type="ECO:0000256" key="11">
    <source>
        <dbReference type="ARBA" id="ARBA00023136"/>
    </source>
</evidence>
<keyword evidence="5 14" id="KW-0679">Respiratory chain</keyword>
<evidence type="ECO:0000256" key="5">
    <source>
        <dbReference type="ARBA" id="ARBA00022660"/>
    </source>
</evidence>
<evidence type="ECO:0000313" key="15">
    <source>
        <dbReference type="EMBL" id="AQS22669.1"/>
    </source>
</evidence>
<keyword evidence="11 14" id="KW-0472">Membrane</keyword>
<comment type="function">
    <text evidence="14">Complex I functions in the transfer of electrons from NADH to the respiratory chain. Accessory subunit of the mitochondrial membrane respiratory chain NADH dehydrogenase (Complex I), that is believed not to be involved in catalysis.</text>
</comment>
<organism evidence="15">
    <name type="scientific">Pseudodiaptomus poplesia</name>
    <dbReference type="NCBI Taxonomy" id="213370"/>
    <lineage>
        <taxon>Eukaryota</taxon>
        <taxon>Metazoa</taxon>
        <taxon>Ecdysozoa</taxon>
        <taxon>Arthropoda</taxon>
        <taxon>Crustacea</taxon>
        <taxon>Multicrustacea</taxon>
        <taxon>Hexanauplia</taxon>
        <taxon>Copepoda</taxon>
        <taxon>Calanoida</taxon>
        <taxon>Pseudodiaptomidae</taxon>
        <taxon>Pseudodiaptomus</taxon>
    </lineage>
</organism>
<name>A0A1S6GLE2_9MAXI</name>
<evidence type="ECO:0000256" key="8">
    <source>
        <dbReference type="ARBA" id="ARBA00022982"/>
    </source>
</evidence>
<feature type="transmembrane region" description="Helical" evidence="14">
    <location>
        <begin position="31"/>
        <end position="51"/>
    </location>
</feature>
<dbReference type="GO" id="GO:0005743">
    <property type="term" value="C:mitochondrial inner membrane"/>
    <property type="evidence" value="ECO:0007669"/>
    <property type="project" value="UniProtKB-SubCell"/>
</dbReference>
<accession>A0A1S6GLE2</accession>
<evidence type="ECO:0000256" key="7">
    <source>
        <dbReference type="ARBA" id="ARBA00022792"/>
    </source>
</evidence>
<evidence type="ECO:0000256" key="3">
    <source>
        <dbReference type="ARBA" id="ARBA00018192"/>
    </source>
</evidence>
<evidence type="ECO:0000256" key="9">
    <source>
        <dbReference type="ARBA" id="ARBA00022989"/>
    </source>
</evidence>
<evidence type="ECO:0000256" key="1">
    <source>
        <dbReference type="ARBA" id="ARBA00004298"/>
    </source>
</evidence>
<dbReference type="Pfam" id="PF06212">
    <property type="entry name" value="GRIM-19"/>
    <property type="match status" value="1"/>
</dbReference>
<reference evidence="15" key="1">
    <citation type="journal article" date="2017" name="Aquat. Toxicol.">
        <title>Spliced leader-based analyses reveal the effects of polycyclic aromatic hydrocarbons on gene expression in the copepod Pseudodiaptomus poplesia.</title>
        <authorList>
            <person name="Zhuang Y."/>
            <person name="Yang F."/>
            <person name="Xu D."/>
            <person name="Chen H."/>
            <person name="Zhang H."/>
            <person name="Liu G."/>
        </authorList>
    </citation>
    <scope>NUCLEOTIDE SEQUENCE</scope>
</reference>
<dbReference type="EMBL" id="KY314235">
    <property type="protein sequence ID" value="AQS22669.1"/>
    <property type="molecule type" value="mRNA"/>
</dbReference>
<protein>
    <recommendedName>
        <fullName evidence="3 14">NADH dehydrogenase [ubiquinone] 1 alpha subcomplex subunit 13</fullName>
    </recommendedName>
</protein>
<dbReference type="InterPro" id="IPR009346">
    <property type="entry name" value="GRIM-19"/>
</dbReference>
<evidence type="ECO:0000256" key="10">
    <source>
        <dbReference type="ARBA" id="ARBA00023128"/>
    </source>
</evidence>
<keyword evidence="7 14" id="KW-0999">Mitochondrion inner membrane</keyword>
<evidence type="ECO:0000256" key="14">
    <source>
        <dbReference type="RuleBase" id="RU368034"/>
    </source>
</evidence>
<comment type="subunit">
    <text evidence="13">Complex I is composed of 45 different subunits. Interacts with CARD15, but not with CARD4. Interacts with STAT3, but not with STAT1, STAT2 and STAT5A. Interacts with OLFM4.</text>
</comment>
<keyword evidence="8 14" id="KW-0249">Electron transport</keyword>
<proteinExistence type="evidence at transcript level"/>
<keyword evidence="10 14" id="KW-0496">Mitochondrion</keyword>
<dbReference type="GO" id="GO:0045271">
    <property type="term" value="C:respiratory chain complex I"/>
    <property type="evidence" value="ECO:0007669"/>
    <property type="project" value="UniProtKB-UniRule"/>
</dbReference>
<evidence type="ECO:0000256" key="12">
    <source>
        <dbReference type="ARBA" id="ARBA00045908"/>
    </source>
</evidence>
<evidence type="ECO:0000256" key="2">
    <source>
        <dbReference type="ARBA" id="ARBA00007312"/>
    </source>
</evidence>
<dbReference type="AlphaFoldDB" id="A0A1S6GLE2"/>
<comment type="function">
    <text evidence="12">Accessory subunit of the mitochondrial membrane respiratory chain NADH dehydrogenase (Complex I), that is believed not to be involved in catalysis. Complex I functions in the transfer of electrons from NADH to the respiratory chain. The immediate electron acceptor for the enzyme is believed to be ubiquinone. Involved in the interferon/all-trans-retinoic acid (IFN/RA) induced cell death. This apoptotic activity is inhibited by interaction with viral IRF1. Prevents the transactivation of STAT3 target genes. May play a role in CARD15-mediated innate mucosal responses and serve to regulate intestinal epithelial cell responses to microbes.</text>
</comment>
<comment type="subcellular location">
    <subcellularLocation>
        <location evidence="1 14">Mitochondrion inner membrane</location>
        <topology evidence="1 14">Single-pass membrane protein</topology>
        <orientation evidence="1 14">Matrix side</orientation>
    </subcellularLocation>
</comment>
<comment type="similarity">
    <text evidence="2 14">Belongs to the complex I NDUFA13 subunit family.</text>
</comment>
<dbReference type="PANTHER" id="PTHR12966">
    <property type="entry name" value="NADH DEHYDROGENASE UBIQUINONE 1 ALPHA SUBCOMPLEX SUBUNIT 13"/>
    <property type="match status" value="1"/>
</dbReference>